<dbReference type="Proteomes" id="UP000032749">
    <property type="component" value="Chromosome"/>
</dbReference>
<dbReference type="KEGG" id="oai:OLEAN_C09030"/>
<dbReference type="Pfam" id="PF04379">
    <property type="entry name" value="DUF525"/>
    <property type="match status" value="1"/>
</dbReference>
<accession>R4YSI0</accession>
<dbReference type="NCBIfam" id="NF003967">
    <property type="entry name" value="PRK05461.1"/>
    <property type="match status" value="1"/>
</dbReference>
<dbReference type="GO" id="GO:0070987">
    <property type="term" value="P:error-free translesion synthesis"/>
    <property type="evidence" value="ECO:0007669"/>
    <property type="project" value="TreeGrafter"/>
</dbReference>
<dbReference type="Gene3D" id="2.60.40.1470">
    <property type="entry name" value="ApaG domain"/>
    <property type="match status" value="1"/>
</dbReference>
<organism evidence="4 5">
    <name type="scientific">Oleispira antarctica RB-8</name>
    <dbReference type="NCBI Taxonomy" id="698738"/>
    <lineage>
        <taxon>Bacteria</taxon>
        <taxon>Pseudomonadati</taxon>
        <taxon>Pseudomonadota</taxon>
        <taxon>Gammaproteobacteria</taxon>
        <taxon>Oceanospirillales</taxon>
        <taxon>Oceanospirillaceae</taxon>
        <taxon>Oleispira</taxon>
    </lineage>
</organism>
<dbReference type="HOGENOM" id="CLU_128074_0_1_6"/>
<protein>
    <recommendedName>
        <fullName evidence="1 2">Protein ApaG</fullName>
    </recommendedName>
</protein>
<dbReference type="InterPro" id="IPR007474">
    <property type="entry name" value="ApaG_domain"/>
</dbReference>
<evidence type="ECO:0000313" key="4">
    <source>
        <dbReference type="EMBL" id="CCK75079.1"/>
    </source>
</evidence>
<dbReference type="SUPFAM" id="SSF110069">
    <property type="entry name" value="ApaG-like"/>
    <property type="match status" value="1"/>
</dbReference>
<dbReference type="InterPro" id="IPR023065">
    <property type="entry name" value="Uncharacterised_ApaG"/>
</dbReference>
<dbReference type="EMBL" id="FO203512">
    <property type="protein sequence ID" value="CCK75079.1"/>
    <property type="molecule type" value="Genomic_DNA"/>
</dbReference>
<dbReference type="STRING" id="698738.OLEAN_C09030"/>
<gene>
    <name evidence="2 4" type="primary">apaG</name>
    <name evidence="4" type="ORF">OLEAN_C09030</name>
</gene>
<reference evidence="4 5" key="1">
    <citation type="journal article" date="2013" name="Nat. Commun.">
        <title>Genome sequence and functional genomic analysis of the oil-degrading bacterium Oleispira antarctica.</title>
        <authorList>
            <person name="Kube M."/>
            <person name="Chernikova T.N."/>
            <person name="Al-Ramahi Y."/>
            <person name="Beloqui A."/>
            <person name="Lopez-Cortez N."/>
            <person name="Guazzaroni M.E."/>
            <person name="Heipieper H.J."/>
            <person name="Klages S."/>
            <person name="Kotsyurbenko O.R."/>
            <person name="Langer I."/>
            <person name="Nechitaylo T.Y."/>
            <person name="Lunsdorf H."/>
            <person name="Fernandez M."/>
            <person name="Juarez S."/>
            <person name="Ciordia S."/>
            <person name="Singer A."/>
            <person name="Kagan O."/>
            <person name="Egorova O."/>
            <person name="Petit P.A."/>
            <person name="Stogios P."/>
            <person name="Kim Y."/>
            <person name="Tchigvintsev A."/>
            <person name="Flick R."/>
            <person name="Denaro R."/>
            <person name="Genovese M."/>
            <person name="Albar J.P."/>
            <person name="Reva O.N."/>
            <person name="Martinez-Gomariz M."/>
            <person name="Tran H."/>
            <person name="Ferrer M."/>
            <person name="Savchenko A."/>
            <person name="Yakunin A.F."/>
            <person name="Yakimov M.M."/>
            <person name="Golyshina O.V."/>
            <person name="Reinhardt R."/>
            <person name="Golyshin P.N."/>
        </authorList>
    </citation>
    <scope>NUCLEOTIDE SEQUENCE [LARGE SCALE GENOMIC DNA]</scope>
</reference>
<dbReference type="PROSITE" id="PS51087">
    <property type="entry name" value="APAG"/>
    <property type="match status" value="1"/>
</dbReference>
<evidence type="ECO:0000256" key="2">
    <source>
        <dbReference type="HAMAP-Rule" id="MF_00791"/>
    </source>
</evidence>
<evidence type="ECO:0000259" key="3">
    <source>
        <dbReference type="PROSITE" id="PS51087"/>
    </source>
</evidence>
<name>R4YSI0_OLEAN</name>
<feature type="domain" description="ApaG" evidence="3">
    <location>
        <begin position="12"/>
        <end position="149"/>
    </location>
</feature>
<dbReference type="PANTHER" id="PTHR14289">
    <property type="entry name" value="F-BOX ONLY PROTEIN 3"/>
    <property type="match status" value="1"/>
</dbReference>
<sequence>MTNLDATSIMPAHQMPKVIVTVEPQYIKAQSTPAEQRYIFAYHVDIYNSGHHPVQLMTRHWSITDGNGKLEEVQGNGVVGENPIIAPGDSYQYSSGAALSTEVGSMSGHYGMRLCLEAEEEAEAENVVDALLFDALIPVFTLAVPSALN</sequence>
<dbReference type="InterPro" id="IPR036767">
    <property type="entry name" value="ApaG_sf"/>
</dbReference>
<keyword evidence="5" id="KW-1185">Reference proteome</keyword>
<dbReference type="HAMAP" id="MF_00791">
    <property type="entry name" value="ApaG"/>
    <property type="match status" value="1"/>
</dbReference>
<evidence type="ECO:0000256" key="1">
    <source>
        <dbReference type="ARBA" id="ARBA00017693"/>
    </source>
</evidence>
<dbReference type="PANTHER" id="PTHR14289:SF16">
    <property type="entry name" value="POLYMERASE DELTA-INTERACTING PROTEIN 2"/>
    <property type="match status" value="1"/>
</dbReference>
<proteinExistence type="inferred from homology"/>
<evidence type="ECO:0000313" key="5">
    <source>
        <dbReference type="Proteomes" id="UP000032749"/>
    </source>
</evidence>
<dbReference type="AlphaFoldDB" id="R4YSI0"/>